<name>A0A7G7VI63_9FIRM</name>
<organism evidence="3 4">
    <name type="scientific">Selenomonas timonae</name>
    <dbReference type="NCBI Taxonomy" id="2754044"/>
    <lineage>
        <taxon>Bacteria</taxon>
        <taxon>Bacillati</taxon>
        <taxon>Bacillota</taxon>
        <taxon>Negativicutes</taxon>
        <taxon>Selenomonadales</taxon>
        <taxon>Selenomonadaceae</taxon>
        <taxon>Selenomonas</taxon>
    </lineage>
</organism>
<dbReference type="AlphaFoldDB" id="A0A7G7VI63"/>
<keyword evidence="4" id="KW-1185">Reference proteome</keyword>
<dbReference type="KEGG" id="stim:H1B31_07945"/>
<evidence type="ECO:0000259" key="2">
    <source>
        <dbReference type="Pfam" id="PF07883"/>
    </source>
</evidence>
<feature type="domain" description="Cupin type-2" evidence="2">
    <location>
        <begin position="41"/>
        <end position="108"/>
    </location>
</feature>
<dbReference type="InterPro" id="IPR051610">
    <property type="entry name" value="GPI/OXD"/>
</dbReference>
<evidence type="ECO:0000256" key="1">
    <source>
        <dbReference type="ARBA" id="ARBA00022723"/>
    </source>
</evidence>
<dbReference type="PANTHER" id="PTHR35848">
    <property type="entry name" value="OXALATE-BINDING PROTEIN"/>
    <property type="match status" value="1"/>
</dbReference>
<dbReference type="InterPro" id="IPR014710">
    <property type="entry name" value="RmlC-like_jellyroll"/>
</dbReference>
<protein>
    <submittedName>
        <fullName evidence="3">Cupin domain-containing protein</fullName>
    </submittedName>
</protein>
<keyword evidence="1" id="KW-0479">Metal-binding</keyword>
<gene>
    <name evidence="3" type="ORF">H1B31_07945</name>
</gene>
<dbReference type="Pfam" id="PF07883">
    <property type="entry name" value="Cupin_2"/>
    <property type="match status" value="1"/>
</dbReference>
<accession>A0A7G7VI63</accession>
<dbReference type="SUPFAM" id="SSF51182">
    <property type="entry name" value="RmlC-like cupins"/>
    <property type="match status" value="1"/>
</dbReference>
<dbReference type="Proteomes" id="UP000515480">
    <property type="component" value="Chromosome"/>
</dbReference>
<dbReference type="InterPro" id="IPR013096">
    <property type="entry name" value="Cupin_2"/>
</dbReference>
<dbReference type="PANTHER" id="PTHR35848:SF6">
    <property type="entry name" value="CUPIN TYPE-2 DOMAIN-CONTAINING PROTEIN"/>
    <property type="match status" value="1"/>
</dbReference>
<evidence type="ECO:0000313" key="4">
    <source>
        <dbReference type="Proteomes" id="UP000515480"/>
    </source>
</evidence>
<dbReference type="InterPro" id="IPR011051">
    <property type="entry name" value="RmlC_Cupin_sf"/>
</dbReference>
<sequence length="123" mass="13454">MSKAITNDFETRRYRLAEVAKSGDVATRTPIYATESTSGVVWVLKPGQTIKPHGHAKADDIWICIQGEGVFYPAIGEERPIEKGDVIVSAKGMCHGMKNTGTEDFIFVGILAPVPADYFPIEK</sequence>
<dbReference type="Gene3D" id="2.60.120.10">
    <property type="entry name" value="Jelly Rolls"/>
    <property type="match status" value="1"/>
</dbReference>
<dbReference type="GO" id="GO:0046872">
    <property type="term" value="F:metal ion binding"/>
    <property type="evidence" value="ECO:0007669"/>
    <property type="project" value="UniProtKB-KW"/>
</dbReference>
<evidence type="ECO:0000313" key="3">
    <source>
        <dbReference type="EMBL" id="QNH53806.1"/>
    </source>
</evidence>
<dbReference type="EMBL" id="CP060204">
    <property type="protein sequence ID" value="QNH53806.1"/>
    <property type="molecule type" value="Genomic_DNA"/>
</dbReference>
<proteinExistence type="predicted"/>
<dbReference type="RefSeq" id="WP_006696188.1">
    <property type="nucleotide sequence ID" value="NZ_CP060204.1"/>
</dbReference>
<reference evidence="3 4" key="1">
    <citation type="submission" date="2020-07" db="EMBL/GenBank/DDBJ databases">
        <title>Complete genome and description of Selenomonas timonensis sp. nov., a new bacterium isolated from a gingivitis subject.</title>
        <authorList>
            <person name="Antezack A."/>
        </authorList>
    </citation>
    <scope>NUCLEOTIDE SEQUENCE [LARGE SCALE GENOMIC DNA]</scope>
    <source>
        <strain evidence="3 4">Marseille-Q3039</strain>
    </source>
</reference>